<dbReference type="InterPro" id="IPR007278">
    <property type="entry name" value="DUF397"/>
</dbReference>
<evidence type="ECO:0000259" key="1">
    <source>
        <dbReference type="Pfam" id="PF04149"/>
    </source>
</evidence>
<sequence length="75" mass="8088">MTEATSPKPALDLTDAIWLAAPGQSDGPQIAFVDDHIAMRNGADPDGPVLVFTQGEWEAFRLGAVDGEFDLDYRP</sequence>
<evidence type="ECO:0000313" key="2">
    <source>
        <dbReference type="EMBL" id="GHE27587.1"/>
    </source>
</evidence>
<dbReference type="AlphaFoldDB" id="A0A918YXT9"/>
<keyword evidence="3" id="KW-1185">Reference proteome</keyword>
<reference evidence="2" key="1">
    <citation type="journal article" date="2014" name="Int. J. Syst. Evol. Microbiol.">
        <title>Complete genome sequence of Corynebacterium casei LMG S-19264T (=DSM 44701T), isolated from a smear-ripened cheese.</title>
        <authorList>
            <consortium name="US DOE Joint Genome Institute (JGI-PGF)"/>
            <person name="Walter F."/>
            <person name="Albersmeier A."/>
            <person name="Kalinowski J."/>
            <person name="Ruckert C."/>
        </authorList>
    </citation>
    <scope>NUCLEOTIDE SEQUENCE</scope>
    <source>
        <strain evidence="2">JCM 4646</strain>
    </source>
</reference>
<organism evidence="2 3">
    <name type="scientific">Kitasatospora indigofera</name>
    <dbReference type="NCBI Taxonomy" id="67307"/>
    <lineage>
        <taxon>Bacteria</taxon>
        <taxon>Bacillati</taxon>
        <taxon>Actinomycetota</taxon>
        <taxon>Actinomycetes</taxon>
        <taxon>Kitasatosporales</taxon>
        <taxon>Streptomycetaceae</taxon>
        <taxon>Kitasatospora</taxon>
    </lineage>
</organism>
<reference evidence="2" key="2">
    <citation type="submission" date="2020-09" db="EMBL/GenBank/DDBJ databases">
        <authorList>
            <person name="Sun Q."/>
            <person name="Ohkuma M."/>
        </authorList>
    </citation>
    <scope>NUCLEOTIDE SEQUENCE</scope>
    <source>
        <strain evidence="2">JCM 4646</strain>
    </source>
</reference>
<protein>
    <recommendedName>
        <fullName evidence="1">DUF397 domain-containing protein</fullName>
    </recommendedName>
</protein>
<dbReference type="Proteomes" id="UP000617734">
    <property type="component" value="Unassembled WGS sequence"/>
</dbReference>
<dbReference type="EMBL" id="BNBO01000105">
    <property type="protein sequence ID" value="GHE27587.1"/>
    <property type="molecule type" value="Genomic_DNA"/>
</dbReference>
<proteinExistence type="predicted"/>
<dbReference type="Pfam" id="PF04149">
    <property type="entry name" value="DUF397"/>
    <property type="match status" value="1"/>
</dbReference>
<name>A0A918YXT9_9ACTN</name>
<gene>
    <name evidence="2" type="ORF">GCM10018781_80200</name>
</gene>
<dbReference type="RefSeq" id="WP_190215865.1">
    <property type="nucleotide sequence ID" value="NZ_BNBO01000105.1"/>
</dbReference>
<evidence type="ECO:0000313" key="3">
    <source>
        <dbReference type="Proteomes" id="UP000617734"/>
    </source>
</evidence>
<comment type="caution">
    <text evidence="2">The sequence shown here is derived from an EMBL/GenBank/DDBJ whole genome shotgun (WGS) entry which is preliminary data.</text>
</comment>
<dbReference type="GeneID" id="95358225"/>
<feature type="domain" description="DUF397" evidence="1">
    <location>
        <begin position="30"/>
        <end position="63"/>
    </location>
</feature>
<accession>A0A918YXT9</accession>